<proteinExistence type="predicted"/>
<dbReference type="Gene3D" id="3.20.20.70">
    <property type="entry name" value="Aldolase class I"/>
    <property type="match status" value="1"/>
</dbReference>
<evidence type="ECO:0000313" key="2">
    <source>
        <dbReference type="EMBL" id="QSV44226.1"/>
    </source>
</evidence>
<keyword evidence="3" id="KW-1185">Reference proteome</keyword>
<dbReference type="InterPro" id="IPR023885">
    <property type="entry name" value="4Fe4S-binding_SPASM_dom"/>
</dbReference>
<protein>
    <submittedName>
        <fullName evidence="2">GeoRSP system SPASM domain protein</fullName>
    </submittedName>
</protein>
<gene>
    <name evidence="2" type="ORF">JZM60_08465</name>
</gene>
<dbReference type="Proteomes" id="UP000663651">
    <property type="component" value="Chromosome"/>
</dbReference>
<dbReference type="NCBIfam" id="TIGR04085">
    <property type="entry name" value="rSAM_more_4Fe4S"/>
    <property type="match status" value="1"/>
</dbReference>
<dbReference type="NCBIfam" id="TIGR04304">
    <property type="entry name" value="GeoRSP_SPASM"/>
    <property type="match status" value="1"/>
</dbReference>
<dbReference type="EMBL" id="CP071382">
    <property type="protein sequence ID" value="QSV44226.1"/>
    <property type="molecule type" value="Genomic_DNA"/>
</dbReference>
<sequence>MELASPITIYWDLPAEPADNGMLRRLCADIAACRPLMLQVTCGGDLPGEGTVAVLEEFSGTPVAVSLTVPVAAFHESVAARAGDLKVKELLLSAESVADFQGMRGAFRESSPAMGISFPVTRANWRQLPSLVAFCREEGVTRLVLPMQRLYGGEAPFFIDRAEQDELTASLAAEGGADGLNVTIHDPFLWRAFNPGVPFPQGGCQAANTMIAIAPDGGVYPCPTLPVRLGTLGAMSLREIIASQVKRAFRFRLRETPEECIPCREADECRGGCLGRAFAVHGSLDGADPACK</sequence>
<dbReference type="InterPro" id="IPR058240">
    <property type="entry name" value="rSAM_sf"/>
</dbReference>
<dbReference type="SUPFAM" id="SSF102114">
    <property type="entry name" value="Radical SAM enzymes"/>
    <property type="match status" value="1"/>
</dbReference>
<name>A0ABX7PZC4_9BACT</name>
<feature type="domain" description="4Fe4S-binding SPASM" evidence="1">
    <location>
        <begin position="204"/>
        <end position="263"/>
    </location>
</feature>
<accession>A0ABX7PZC4</accession>
<dbReference type="Pfam" id="PF13186">
    <property type="entry name" value="SPASM"/>
    <property type="match status" value="1"/>
</dbReference>
<organism evidence="2 3">
    <name type="scientific">Geobacter benzoatilyticus</name>
    <dbReference type="NCBI Taxonomy" id="2815309"/>
    <lineage>
        <taxon>Bacteria</taxon>
        <taxon>Pseudomonadati</taxon>
        <taxon>Thermodesulfobacteriota</taxon>
        <taxon>Desulfuromonadia</taxon>
        <taxon>Geobacterales</taxon>
        <taxon>Geobacteraceae</taxon>
        <taxon>Geobacter</taxon>
    </lineage>
</organism>
<dbReference type="PANTHER" id="PTHR11228:SF7">
    <property type="entry name" value="PQQA PEPTIDE CYCLASE"/>
    <property type="match status" value="1"/>
</dbReference>
<dbReference type="InterPro" id="IPR027571">
    <property type="entry name" value="GeoRSP_SPASM"/>
</dbReference>
<dbReference type="InterPro" id="IPR050377">
    <property type="entry name" value="Radical_SAM_PqqE_MftC-like"/>
</dbReference>
<dbReference type="RefSeq" id="WP_207161811.1">
    <property type="nucleotide sequence ID" value="NZ_CP071382.1"/>
</dbReference>
<reference evidence="2 3" key="1">
    <citation type="submission" date="2021-03" db="EMBL/GenBank/DDBJ databases">
        <title>Geobacter metallireducens gen. nov. sp. nov., a microorganism capable of coupling the complete oxidation of organic compounds to the reduction of iron and other metals.</title>
        <authorList>
            <person name="Li Y."/>
        </authorList>
    </citation>
    <scope>NUCLEOTIDE SEQUENCE [LARGE SCALE GENOMIC DNA]</scope>
    <source>
        <strain evidence="2 3">Jerry-YX</strain>
    </source>
</reference>
<dbReference type="InterPro" id="IPR013785">
    <property type="entry name" value="Aldolase_TIM"/>
</dbReference>
<dbReference type="PANTHER" id="PTHR11228">
    <property type="entry name" value="RADICAL SAM DOMAIN PROTEIN"/>
    <property type="match status" value="1"/>
</dbReference>
<evidence type="ECO:0000313" key="3">
    <source>
        <dbReference type="Proteomes" id="UP000663651"/>
    </source>
</evidence>
<evidence type="ECO:0000259" key="1">
    <source>
        <dbReference type="Pfam" id="PF13186"/>
    </source>
</evidence>